<sequence length="178" mass="19756">MSLPFPIPVIETDRLVLRGPRESDLPAMIAFGQSDRTRFIGGRQDSFGTWRIFLAGIGHWALRGYGMWSVDTRGGAFVGRVGVINHIGWPEPELGWHLYEGHEGKGYAYEAALAVRDHMQGKLGMGPLITMIDAENLRSLSLARRLGATLERVLEEGGRLIHIYRHPGEEDGGMEAYA</sequence>
<dbReference type="InterPro" id="IPR000182">
    <property type="entry name" value="GNAT_dom"/>
</dbReference>
<evidence type="ECO:0000313" key="3">
    <source>
        <dbReference type="Proteomes" id="UP000244060"/>
    </source>
</evidence>
<dbReference type="GO" id="GO:0016747">
    <property type="term" value="F:acyltransferase activity, transferring groups other than amino-acyl groups"/>
    <property type="evidence" value="ECO:0007669"/>
    <property type="project" value="InterPro"/>
</dbReference>
<dbReference type="OrthoDB" id="6293260at2"/>
<proteinExistence type="predicted"/>
<dbReference type="InterPro" id="IPR016181">
    <property type="entry name" value="Acyl_CoA_acyltransferase"/>
</dbReference>
<comment type="caution">
    <text evidence="2">The sequence shown here is derived from an EMBL/GenBank/DDBJ whole genome shotgun (WGS) entry which is preliminary data.</text>
</comment>
<evidence type="ECO:0000259" key="1">
    <source>
        <dbReference type="Pfam" id="PF13302"/>
    </source>
</evidence>
<name>A0A2T5KEF6_9RHOB</name>
<dbReference type="AlphaFoldDB" id="A0A2T5KEF6"/>
<dbReference type="Proteomes" id="UP000244060">
    <property type="component" value="Unassembled WGS sequence"/>
</dbReference>
<evidence type="ECO:0000313" key="2">
    <source>
        <dbReference type="EMBL" id="PTR20766.1"/>
    </source>
</evidence>
<protein>
    <submittedName>
        <fullName evidence="2">RimJ/RimL family protein N-acetyltransferase</fullName>
    </submittedName>
</protein>
<dbReference type="Gene3D" id="3.40.630.30">
    <property type="match status" value="1"/>
</dbReference>
<reference evidence="2 3" key="1">
    <citation type="submission" date="2018-04" db="EMBL/GenBank/DDBJ databases">
        <title>Genomic Encyclopedia of Type Strains, Phase III (KMG-III): the genomes of soil and plant-associated and newly described type strains.</title>
        <authorList>
            <person name="Whitman W."/>
        </authorList>
    </citation>
    <scope>NUCLEOTIDE SEQUENCE [LARGE SCALE GENOMIC DNA]</scope>
    <source>
        <strain evidence="2 3">KA25</strain>
    </source>
</reference>
<gene>
    <name evidence="2" type="ORF">C8J28_10186</name>
</gene>
<keyword evidence="2" id="KW-0808">Transferase</keyword>
<dbReference type="RefSeq" id="WP_108220002.1">
    <property type="nucleotide sequence ID" value="NZ_CP090021.1"/>
</dbReference>
<feature type="domain" description="N-acetyltransferase" evidence="1">
    <location>
        <begin position="14"/>
        <end position="149"/>
    </location>
</feature>
<dbReference type="PANTHER" id="PTHR43792">
    <property type="entry name" value="GNAT FAMILY, PUTATIVE (AFU_ORTHOLOGUE AFUA_3G00765)-RELATED-RELATED"/>
    <property type="match status" value="1"/>
</dbReference>
<dbReference type="Pfam" id="PF13302">
    <property type="entry name" value="Acetyltransf_3"/>
    <property type="match status" value="1"/>
</dbReference>
<dbReference type="EMBL" id="QAOT01000001">
    <property type="protein sequence ID" value="PTR20766.1"/>
    <property type="molecule type" value="Genomic_DNA"/>
</dbReference>
<organism evidence="2 3">
    <name type="scientific">Cereibacter azotoformans</name>
    <dbReference type="NCBI Taxonomy" id="43057"/>
    <lineage>
        <taxon>Bacteria</taxon>
        <taxon>Pseudomonadati</taxon>
        <taxon>Pseudomonadota</taxon>
        <taxon>Alphaproteobacteria</taxon>
        <taxon>Rhodobacterales</taxon>
        <taxon>Paracoccaceae</taxon>
        <taxon>Cereibacter</taxon>
    </lineage>
</organism>
<dbReference type="PANTHER" id="PTHR43792:SF1">
    <property type="entry name" value="N-ACETYLTRANSFERASE DOMAIN-CONTAINING PROTEIN"/>
    <property type="match status" value="1"/>
</dbReference>
<dbReference type="InterPro" id="IPR051531">
    <property type="entry name" value="N-acetyltransferase"/>
</dbReference>
<keyword evidence="3" id="KW-1185">Reference proteome</keyword>
<accession>A0A2T5KEF6</accession>
<dbReference type="SUPFAM" id="SSF55729">
    <property type="entry name" value="Acyl-CoA N-acyltransferases (Nat)"/>
    <property type="match status" value="1"/>
</dbReference>